<dbReference type="InterPro" id="IPR020777">
    <property type="entry name" value="NTRK"/>
</dbReference>
<evidence type="ECO:0000256" key="4">
    <source>
        <dbReference type="ARBA" id="ARBA00023319"/>
    </source>
</evidence>
<evidence type="ECO:0000256" key="3">
    <source>
        <dbReference type="ARBA" id="ARBA00023180"/>
    </source>
</evidence>
<dbReference type="GO" id="GO:0005524">
    <property type="term" value="F:ATP binding"/>
    <property type="evidence" value="ECO:0007669"/>
    <property type="project" value="UniProtKB-UniRule"/>
</dbReference>
<organism evidence="11 12">
    <name type="scientific">Lates japonicus</name>
    <name type="common">Japanese lates</name>
    <dbReference type="NCBI Taxonomy" id="270547"/>
    <lineage>
        <taxon>Eukaryota</taxon>
        <taxon>Metazoa</taxon>
        <taxon>Chordata</taxon>
        <taxon>Craniata</taxon>
        <taxon>Vertebrata</taxon>
        <taxon>Euteleostomi</taxon>
        <taxon>Actinopterygii</taxon>
        <taxon>Neopterygii</taxon>
        <taxon>Teleostei</taxon>
        <taxon>Neoteleostei</taxon>
        <taxon>Acanthomorphata</taxon>
        <taxon>Carangaria</taxon>
        <taxon>Carangaria incertae sedis</taxon>
        <taxon>Centropomidae</taxon>
        <taxon>Lates</taxon>
    </lineage>
</organism>
<evidence type="ECO:0000256" key="7">
    <source>
        <dbReference type="SAM" id="MobiDB-lite"/>
    </source>
</evidence>
<dbReference type="InterPro" id="IPR011009">
    <property type="entry name" value="Kinase-like_dom_sf"/>
</dbReference>
<dbReference type="PROSITE" id="PS00107">
    <property type="entry name" value="PROTEIN_KINASE_ATP"/>
    <property type="match status" value="1"/>
</dbReference>
<keyword evidence="8" id="KW-0472">Membrane</keyword>
<keyword evidence="3" id="KW-0325">Glycoprotein</keyword>
<dbReference type="GO" id="GO:0007169">
    <property type="term" value="P:cell surface receptor protein tyrosine kinase signaling pathway"/>
    <property type="evidence" value="ECO:0007669"/>
    <property type="project" value="InterPro"/>
</dbReference>
<feature type="compositionally biased region" description="Polar residues" evidence="7">
    <location>
        <begin position="476"/>
        <end position="486"/>
    </location>
</feature>
<dbReference type="AlphaFoldDB" id="A0AAD3R3S6"/>
<dbReference type="EMBL" id="BRZM01000019">
    <property type="protein sequence ID" value="GLD54061.1"/>
    <property type="molecule type" value="Genomic_DNA"/>
</dbReference>
<sequence>MSALRPWSGALSSSPGRGSGSWRCLWWWWWVLVVGVAVGSGDPWMSAEACPSSCSCSSTRISCVDPEQGINAFPVLQSEAEMENITDIYIANQTSFSSINDKDLHYYKNLRNLTVTSSRLTYVSKLAFQNNIKLQYLNLKDNNLSSLSWRIFRHLNISYLILSGNPLHCSCENMWIKLWLGEEADTQELRCIEDGGRKLLSRLTLPNCEVPMVTLNPAKVTIMEGENVELSCTTSGVPSPELIWNMGLVTNYVIETSGQISVLRLSNVSSLDHNSKISCTAENIVGEKESSLLLDILFPPKITKLSDAISDHHWCIPFSVSGNPVPQLQWFRDDEVVTEGLYIMTMIHDITEREYHGCLQLDSPTHLNNGRYRLVARNKFGFDQKEVQAHFMHKPWEGTEKEPYYYDLTTDGPPVEPPEDRVAVYVVVGIAAVAFTGFLLMLVILKFGGNSKFGIKGPSSVISNDDDSASPLHHVSNGSNTPSSSEMGPDAVIIGMTKIPVIENPQYFRSTNSLLKTDTFVQHIKRHNIVLKRELGEGAFGKVFLAECYNLSPDQEKILVAVK</sequence>
<keyword evidence="11" id="KW-0675">Receptor</keyword>
<dbReference type="InterPro" id="IPR031635">
    <property type="entry name" value="NTRK_LRRCT"/>
</dbReference>
<name>A0AAD3R3S6_LATJO</name>
<dbReference type="InterPro" id="IPR036179">
    <property type="entry name" value="Ig-like_dom_sf"/>
</dbReference>
<keyword evidence="1 9" id="KW-0732">Signal</keyword>
<evidence type="ECO:0000256" key="6">
    <source>
        <dbReference type="PROSITE-ProRule" id="PRU10141"/>
    </source>
</evidence>
<evidence type="ECO:0000256" key="9">
    <source>
        <dbReference type="SAM" id="SignalP"/>
    </source>
</evidence>
<feature type="binding site" evidence="5 6">
    <location>
        <position position="563"/>
    </location>
    <ligand>
        <name>ATP</name>
        <dbReference type="ChEBI" id="CHEBI:30616"/>
    </ligand>
</feature>
<feature type="non-terminal residue" evidence="11">
    <location>
        <position position="1"/>
    </location>
</feature>
<protein>
    <submittedName>
        <fullName evidence="11">BDNF/NT-3 growth factors receptor isoform X3</fullName>
    </submittedName>
</protein>
<feature type="chain" id="PRO_5041990372" evidence="9">
    <location>
        <begin position="42"/>
        <end position="563"/>
    </location>
</feature>
<feature type="transmembrane region" description="Helical" evidence="8">
    <location>
        <begin position="422"/>
        <end position="445"/>
    </location>
</feature>
<dbReference type="SUPFAM" id="SSF56112">
    <property type="entry name" value="Protein kinase-like (PK-like)"/>
    <property type="match status" value="1"/>
</dbReference>
<dbReference type="GO" id="GO:0005886">
    <property type="term" value="C:plasma membrane"/>
    <property type="evidence" value="ECO:0007669"/>
    <property type="project" value="InterPro"/>
</dbReference>
<dbReference type="Gene3D" id="3.80.10.10">
    <property type="entry name" value="Ribonuclease Inhibitor"/>
    <property type="match status" value="1"/>
</dbReference>
<keyword evidence="5 6" id="KW-0067">ATP-binding</keyword>
<dbReference type="FunFam" id="2.60.40.10:FF:000239">
    <property type="entry name" value="BDNF/NT-3 growth factors receptor"/>
    <property type="match status" value="1"/>
</dbReference>
<keyword evidence="8" id="KW-1133">Transmembrane helix</keyword>
<dbReference type="PROSITE" id="PS50835">
    <property type="entry name" value="IG_LIKE"/>
    <property type="match status" value="1"/>
</dbReference>
<dbReference type="FunFam" id="3.80.10.10:FF:000163">
    <property type="entry name" value="Tyrosine-protein kinase receptor"/>
    <property type="match status" value="1"/>
</dbReference>
<evidence type="ECO:0000256" key="1">
    <source>
        <dbReference type="ARBA" id="ARBA00022729"/>
    </source>
</evidence>
<feature type="domain" description="Ig-like" evidence="10">
    <location>
        <begin position="211"/>
        <end position="291"/>
    </location>
</feature>
<dbReference type="InterPro" id="IPR032675">
    <property type="entry name" value="LRR_dom_sf"/>
</dbReference>
<evidence type="ECO:0000256" key="8">
    <source>
        <dbReference type="SAM" id="Phobius"/>
    </source>
</evidence>
<dbReference type="InterPro" id="IPR013098">
    <property type="entry name" value="Ig_I-set"/>
</dbReference>
<dbReference type="InterPro" id="IPR017441">
    <property type="entry name" value="Protein_kinase_ATP_BS"/>
</dbReference>
<evidence type="ECO:0000256" key="5">
    <source>
        <dbReference type="PIRSR" id="PIRSR620777-51"/>
    </source>
</evidence>
<dbReference type="InterPro" id="IPR003599">
    <property type="entry name" value="Ig_sub"/>
</dbReference>
<gene>
    <name evidence="11" type="ORF">AKAME5_000673000</name>
</gene>
<dbReference type="GO" id="GO:0004714">
    <property type="term" value="F:transmembrane receptor protein tyrosine kinase activity"/>
    <property type="evidence" value="ECO:0007669"/>
    <property type="project" value="InterPro"/>
</dbReference>
<keyword evidence="2" id="KW-1015">Disulfide bond</keyword>
<dbReference type="SUPFAM" id="SSF52058">
    <property type="entry name" value="L domain-like"/>
    <property type="match status" value="1"/>
</dbReference>
<dbReference type="Pfam" id="PF07679">
    <property type="entry name" value="I-set"/>
    <property type="match status" value="2"/>
</dbReference>
<dbReference type="Gene3D" id="3.30.200.20">
    <property type="entry name" value="Phosphorylase Kinase, domain 1"/>
    <property type="match status" value="1"/>
</dbReference>
<comment type="caution">
    <text evidence="11">The sequence shown here is derived from an EMBL/GenBank/DDBJ whole genome shotgun (WGS) entry which is preliminary data.</text>
</comment>
<proteinExistence type="predicted"/>
<keyword evidence="12" id="KW-1185">Reference proteome</keyword>
<keyword evidence="4" id="KW-0393">Immunoglobulin domain</keyword>
<dbReference type="Pfam" id="PF13855">
    <property type="entry name" value="LRR_8"/>
    <property type="match status" value="1"/>
</dbReference>
<dbReference type="InterPro" id="IPR007110">
    <property type="entry name" value="Ig-like_dom"/>
</dbReference>
<dbReference type="Proteomes" id="UP001279410">
    <property type="component" value="Unassembled WGS sequence"/>
</dbReference>
<feature type="signal peptide" evidence="9">
    <location>
        <begin position="1"/>
        <end position="41"/>
    </location>
</feature>
<evidence type="ECO:0000256" key="2">
    <source>
        <dbReference type="ARBA" id="ARBA00023157"/>
    </source>
</evidence>
<reference evidence="11" key="1">
    <citation type="submission" date="2022-08" db="EMBL/GenBank/DDBJ databases">
        <title>Genome sequencing of akame (Lates japonicus).</title>
        <authorList>
            <person name="Hashiguchi Y."/>
            <person name="Takahashi H."/>
        </authorList>
    </citation>
    <scope>NUCLEOTIDE SEQUENCE</scope>
    <source>
        <strain evidence="11">Kochi</strain>
    </source>
</reference>
<dbReference type="PANTHER" id="PTHR45842">
    <property type="entry name" value="SYNAPTIC ADHESION-LIKE MOLECULE SALM"/>
    <property type="match status" value="1"/>
</dbReference>
<dbReference type="SUPFAM" id="SSF48726">
    <property type="entry name" value="Immunoglobulin"/>
    <property type="match status" value="2"/>
</dbReference>
<keyword evidence="8" id="KW-0812">Transmembrane</keyword>
<evidence type="ECO:0000259" key="10">
    <source>
        <dbReference type="PROSITE" id="PS50835"/>
    </source>
</evidence>
<feature type="region of interest" description="Disordered" evidence="7">
    <location>
        <begin position="465"/>
        <end position="487"/>
    </location>
</feature>
<dbReference type="InterPro" id="IPR013783">
    <property type="entry name" value="Ig-like_fold"/>
</dbReference>
<dbReference type="SMART" id="SM00409">
    <property type="entry name" value="IG"/>
    <property type="match status" value="1"/>
</dbReference>
<evidence type="ECO:0000313" key="11">
    <source>
        <dbReference type="EMBL" id="GLD54061.1"/>
    </source>
</evidence>
<accession>A0AAD3R3S6</accession>
<dbReference type="Pfam" id="PF16920">
    <property type="entry name" value="LRRCT_2"/>
    <property type="match status" value="1"/>
</dbReference>
<keyword evidence="5 6" id="KW-0547">Nucleotide-binding</keyword>
<evidence type="ECO:0000313" key="12">
    <source>
        <dbReference type="Proteomes" id="UP001279410"/>
    </source>
</evidence>
<dbReference type="Gene3D" id="2.60.40.10">
    <property type="entry name" value="Immunoglobulins"/>
    <property type="match status" value="2"/>
</dbReference>
<dbReference type="InterPro" id="IPR001611">
    <property type="entry name" value="Leu-rich_rpt"/>
</dbReference>
<dbReference type="InterPro" id="IPR050467">
    <property type="entry name" value="LRFN"/>
</dbReference>
<feature type="binding site" evidence="5">
    <location>
        <begin position="535"/>
        <end position="543"/>
    </location>
    <ligand>
        <name>ATP</name>
        <dbReference type="ChEBI" id="CHEBI:30616"/>
    </ligand>
</feature>
<dbReference type="PANTHER" id="PTHR45842:SF12">
    <property type="entry name" value="KEKKON 5, ISOFORM A"/>
    <property type="match status" value="1"/>
</dbReference>
<dbReference type="PRINTS" id="PR01939">
    <property type="entry name" value="NTKRECEPTOR"/>
</dbReference>